<evidence type="ECO:0000256" key="1">
    <source>
        <dbReference type="SAM" id="MobiDB-lite"/>
    </source>
</evidence>
<comment type="caution">
    <text evidence="3">The sequence shown here is derived from an EMBL/GenBank/DDBJ whole genome shotgun (WGS) entry which is preliminary data.</text>
</comment>
<keyword evidence="2" id="KW-0812">Transmembrane</keyword>
<dbReference type="Proteomes" id="UP000610594">
    <property type="component" value="Unassembled WGS sequence"/>
</dbReference>
<gene>
    <name evidence="3" type="ORF">F1735_12385</name>
</gene>
<feature type="transmembrane region" description="Helical" evidence="2">
    <location>
        <begin position="64"/>
        <end position="83"/>
    </location>
</feature>
<feature type="compositionally biased region" description="Polar residues" evidence="1">
    <location>
        <begin position="109"/>
        <end position="119"/>
    </location>
</feature>
<evidence type="ECO:0000313" key="3">
    <source>
        <dbReference type="EMBL" id="NHZ63094.1"/>
    </source>
</evidence>
<accession>A0ABX0MUY0</accession>
<dbReference type="RefSeq" id="WP_167237213.1">
    <property type="nucleotide sequence ID" value="NZ_WHJF01000026.1"/>
</dbReference>
<reference evidence="3 4" key="1">
    <citation type="submission" date="2019-10" db="EMBL/GenBank/DDBJ databases">
        <title>Taxonomy of Antarctic Massilia spp.: description of Massilia rubra sp. nov., Massilia aquatica sp. nov., Massilia mucilaginosa sp. nov., Massilia frigida sp. nov. isolated from streams, lakes and regoliths.</title>
        <authorList>
            <person name="Holochova P."/>
            <person name="Sedlacek I."/>
            <person name="Kralova S."/>
            <person name="Maslanova I."/>
            <person name="Busse H.-J."/>
            <person name="Stankova E."/>
            <person name="Vrbovska V."/>
            <person name="Kovarovic V."/>
            <person name="Bartak M."/>
            <person name="Svec P."/>
            <person name="Pantucek R."/>
        </authorList>
    </citation>
    <scope>NUCLEOTIDE SEQUENCE [LARGE SCALE GENOMIC DNA]</scope>
    <source>
        <strain evidence="3 4">CCM 8694</strain>
    </source>
</reference>
<name>A0ABX0MUY0_9BURK</name>
<organism evidence="3 4">
    <name type="scientific">Massilia genomosp. 1</name>
    <dbReference type="NCBI Taxonomy" id="2609280"/>
    <lineage>
        <taxon>Bacteria</taxon>
        <taxon>Pseudomonadati</taxon>
        <taxon>Pseudomonadota</taxon>
        <taxon>Betaproteobacteria</taxon>
        <taxon>Burkholderiales</taxon>
        <taxon>Oxalobacteraceae</taxon>
        <taxon>Telluria group</taxon>
        <taxon>Massilia</taxon>
    </lineage>
</organism>
<keyword evidence="4" id="KW-1185">Reference proteome</keyword>
<evidence type="ECO:0000256" key="2">
    <source>
        <dbReference type="SAM" id="Phobius"/>
    </source>
</evidence>
<feature type="region of interest" description="Disordered" evidence="1">
    <location>
        <begin position="101"/>
        <end position="125"/>
    </location>
</feature>
<keyword evidence="2" id="KW-1133">Transmembrane helix</keyword>
<evidence type="ECO:0000313" key="4">
    <source>
        <dbReference type="Proteomes" id="UP000610594"/>
    </source>
</evidence>
<sequence>MTSPSREEVDAKLKTIETKVDGRLAAIALTLESGISSLKTAMDAQFARFEATLHKSQADTVKRVVGIVLILGTIGLAILTFLFNKVVAKAPTVAPPIVITLPSPPNAIPDNSSSSWTSPTRKESR</sequence>
<keyword evidence="2" id="KW-0472">Membrane</keyword>
<dbReference type="EMBL" id="WHJF01000026">
    <property type="protein sequence ID" value="NHZ63094.1"/>
    <property type="molecule type" value="Genomic_DNA"/>
</dbReference>
<protein>
    <submittedName>
        <fullName evidence="3">Uncharacterized protein</fullName>
    </submittedName>
</protein>
<proteinExistence type="predicted"/>